<name>Q2RB42_ORYSJ</name>
<feature type="region of interest" description="Disordered" evidence="1">
    <location>
        <begin position="140"/>
        <end position="161"/>
    </location>
</feature>
<feature type="region of interest" description="Disordered" evidence="1">
    <location>
        <begin position="848"/>
        <end position="894"/>
    </location>
</feature>
<accession>Q2RB42</accession>
<feature type="compositionally biased region" description="Polar residues" evidence="1">
    <location>
        <begin position="863"/>
        <end position="876"/>
    </location>
</feature>
<reference evidence="4" key="3">
    <citation type="submission" date="2006-01" db="EMBL/GenBank/DDBJ databases">
        <authorList>
            <person name="Buell R."/>
        </authorList>
    </citation>
    <scope>NUCLEOTIDE SEQUENCE</scope>
</reference>
<proteinExistence type="predicted"/>
<evidence type="ECO:0000259" key="3">
    <source>
        <dbReference type="Pfam" id="PF10551"/>
    </source>
</evidence>
<gene>
    <name evidence="4" type="ordered locus">LOC_Os11g03280</name>
</gene>
<evidence type="ECO:0000313" key="4">
    <source>
        <dbReference type="EMBL" id="ABA91313.1"/>
    </source>
</evidence>
<organism evidence="4">
    <name type="scientific">Oryza sativa subsp. japonica</name>
    <name type="common">Rice</name>
    <dbReference type="NCBI Taxonomy" id="39947"/>
    <lineage>
        <taxon>Eukaryota</taxon>
        <taxon>Viridiplantae</taxon>
        <taxon>Streptophyta</taxon>
        <taxon>Embryophyta</taxon>
        <taxon>Tracheophyta</taxon>
        <taxon>Spermatophyta</taxon>
        <taxon>Magnoliopsida</taxon>
        <taxon>Liliopsida</taxon>
        <taxon>Poales</taxon>
        <taxon>Poaceae</taxon>
        <taxon>BOP clade</taxon>
        <taxon>Oryzoideae</taxon>
        <taxon>Oryzeae</taxon>
        <taxon>Oryzinae</taxon>
        <taxon>Oryza</taxon>
        <taxon>Oryza sativa</taxon>
    </lineage>
</organism>
<reference evidence="4" key="2">
    <citation type="submission" date="2005-04" db="EMBL/GenBank/DDBJ databases">
        <authorList>
            <person name="Buell C.R."/>
            <person name="Wing R.A."/>
            <person name="McCombie W.A."/>
            <person name="Ouyang S."/>
        </authorList>
    </citation>
    <scope>NUCLEOTIDE SEQUENCE</scope>
</reference>
<feature type="region of interest" description="Disordered" evidence="1">
    <location>
        <begin position="199"/>
        <end position="246"/>
    </location>
</feature>
<dbReference type="InterPro" id="IPR004332">
    <property type="entry name" value="Transposase_MuDR"/>
</dbReference>
<dbReference type="EMBL" id="DP000010">
    <property type="protein sequence ID" value="ABA91313.1"/>
    <property type="molecule type" value="Genomic_DNA"/>
</dbReference>
<dbReference type="InterPro" id="IPR018289">
    <property type="entry name" value="MULE_transposase_dom"/>
</dbReference>
<dbReference type="Pfam" id="PF10551">
    <property type="entry name" value="MULE"/>
    <property type="match status" value="1"/>
</dbReference>
<dbReference type="Pfam" id="PF03108">
    <property type="entry name" value="DBD_Tnp_Mut"/>
    <property type="match status" value="1"/>
</dbReference>
<dbReference type="PANTHER" id="PTHR31973:SF195">
    <property type="entry name" value="MUDR FAMILY TRANSPOSASE"/>
    <property type="match status" value="1"/>
</dbReference>
<evidence type="ECO:0000256" key="1">
    <source>
        <dbReference type="SAM" id="MobiDB-lite"/>
    </source>
</evidence>
<sequence>MADSMLSTVPSWLPVGMDPLTTYLLEIKLAGDRKNARVEYDWFIFSKVIDSNAMCYKDFIDDIAKSYPWGPNETVTVGYVDMVHKITHHVTTDQDMLAMFEKFVDIKVIPMIIRIHGINESIDELDHTLVKASACDPDTPSLATPSQVDFSQPSSSTLPSHVIVPSDTYLVNPFSMAEHVGVDEEGIYLDEEEAVVGHADETRGEGAVNEVSEDESWATSEDESEDASEDDGVNESEDESMASDGMPEHIPIATYDKNDPPMIVGSVYPNINEFRLAIAQHAIKKEFEYNIIRSEPGQYTASCAAKGCKWRIHASVVADGVTMMVKTNLVPHECSSTRRSETIKAASKFWICEKVKDWLLEDASVGAKELQRRIHETHKVKINYKRVHAGRELAITKLYGSWRESFDMLYRYKAQIEKSSPGSFFIIDHHTVLEEIKFRRLFFALKPCIHGFLTGCRPYLAIDSTFLTGKFKGQLAIACAVDGHNWMYPVALGIFDSETAENWMWFMEQLKDAIGTPSGLAICTDAGKGIDSAVHEVFRNAEHRECMKHMVTNFKKKFTGKIFDDNLWPAAYAWSPYFYEKHMAAIQEVKPEAVAYLKKYHKRLWSRSQFSTISKVDYVTNNLAESFNNLVKDWKALHLYDFLERIRWWLLVKWDKRQRIGKKFEGCILPHIVKELNEKSRDLNMVVTRNGDFEAEIEVKGAYEKLIPSLPDKAQWPKADHGFFLAPPILKKSAGRPRTMRYKGCTEKGSKRSRRHKCPICKSYGHHWHNCKEGDPEEVAAMIAERGPPKKRTKKTNEATSETSIMAAPIVTPIMAYPPRSTSLTGSNQLEQSNMIVALPCLGEETPTVAPKMTKSKTKGKPSCSSTPGSPAMSTRSKNKSPAMGTRSKRKLMD</sequence>
<protein>
    <submittedName>
        <fullName evidence="4">Transposon protein, putative, Mutator sub-class</fullName>
    </submittedName>
</protein>
<dbReference type="AlphaFoldDB" id="Q2RB42"/>
<feature type="compositionally biased region" description="Acidic residues" evidence="1">
    <location>
        <begin position="211"/>
        <end position="241"/>
    </location>
</feature>
<evidence type="ECO:0000259" key="2">
    <source>
        <dbReference type="Pfam" id="PF03108"/>
    </source>
</evidence>
<feature type="domain" description="Transposase MuDR plant" evidence="2">
    <location>
        <begin position="262"/>
        <end position="325"/>
    </location>
</feature>
<reference evidence="4" key="1">
    <citation type="journal article" date="2005" name="BMC Biol.">
        <title>The sequence of rice chromosomes 11 and 12, rich in disease resistance genes and recent gene duplications.</title>
        <authorList>
            <consortium name="The rice chromosomes 11 and 12 sequencing consortia"/>
        </authorList>
    </citation>
    <scope>NUCLEOTIDE SEQUENCE [LARGE SCALE GENOMIC DNA]</scope>
</reference>
<dbReference type="PANTHER" id="PTHR31973">
    <property type="entry name" value="POLYPROTEIN, PUTATIVE-RELATED"/>
    <property type="match status" value="1"/>
</dbReference>
<feature type="domain" description="MULE transposase" evidence="3">
    <location>
        <begin position="460"/>
        <end position="553"/>
    </location>
</feature>
<feature type="compositionally biased region" description="Polar residues" evidence="1">
    <location>
        <begin position="141"/>
        <end position="159"/>
    </location>
</feature>